<evidence type="ECO:0000313" key="1">
    <source>
        <dbReference type="EMBL" id="KKM73184.1"/>
    </source>
</evidence>
<gene>
    <name evidence="1" type="ORF">LCGC14_1412940</name>
</gene>
<organism evidence="1">
    <name type="scientific">marine sediment metagenome</name>
    <dbReference type="NCBI Taxonomy" id="412755"/>
    <lineage>
        <taxon>unclassified sequences</taxon>
        <taxon>metagenomes</taxon>
        <taxon>ecological metagenomes</taxon>
    </lineage>
</organism>
<name>A0A0F9JTM7_9ZZZZ</name>
<comment type="caution">
    <text evidence="1">The sequence shown here is derived from an EMBL/GenBank/DDBJ whole genome shotgun (WGS) entry which is preliminary data.</text>
</comment>
<proteinExistence type="predicted"/>
<dbReference type="AlphaFoldDB" id="A0A0F9JTM7"/>
<reference evidence="1" key="1">
    <citation type="journal article" date="2015" name="Nature">
        <title>Complex archaea that bridge the gap between prokaryotes and eukaryotes.</title>
        <authorList>
            <person name="Spang A."/>
            <person name="Saw J.H."/>
            <person name="Jorgensen S.L."/>
            <person name="Zaremba-Niedzwiedzka K."/>
            <person name="Martijn J."/>
            <person name="Lind A.E."/>
            <person name="van Eijk R."/>
            <person name="Schleper C."/>
            <person name="Guy L."/>
            <person name="Ettema T.J."/>
        </authorList>
    </citation>
    <scope>NUCLEOTIDE SEQUENCE</scope>
</reference>
<protein>
    <submittedName>
        <fullName evidence="1">Uncharacterized protein</fullName>
    </submittedName>
</protein>
<accession>A0A0F9JTM7</accession>
<dbReference type="EMBL" id="LAZR01009344">
    <property type="protein sequence ID" value="KKM73184.1"/>
    <property type="molecule type" value="Genomic_DNA"/>
</dbReference>
<sequence length="51" mass="5959">MTDFPRRLEIAARRAGLSVTGYNLWVWWQLKRDRTTLATIERNSGVTLIQP</sequence>